<gene>
    <name evidence="3" type="ORF">SAMN05660895_1756</name>
</gene>
<proteinExistence type="inferred from homology"/>
<evidence type="ECO:0000256" key="2">
    <source>
        <dbReference type="PIRSR" id="PIRSR610708-1"/>
    </source>
</evidence>
<feature type="active site" description="Proton donor" evidence="2">
    <location>
        <position position="11"/>
    </location>
</feature>
<reference evidence="4" key="1">
    <citation type="submission" date="2016-10" db="EMBL/GenBank/DDBJ databases">
        <authorList>
            <person name="Varghese N."/>
            <person name="Submissions S."/>
        </authorList>
    </citation>
    <scope>NUCLEOTIDE SEQUENCE [LARGE SCALE GENOMIC DNA]</scope>
    <source>
        <strain evidence="4">DSM 14807</strain>
    </source>
</reference>
<dbReference type="GO" id="GO:0009223">
    <property type="term" value="P:pyrimidine deoxyribonucleotide catabolic process"/>
    <property type="evidence" value="ECO:0007669"/>
    <property type="project" value="TreeGrafter"/>
</dbReference>
<dbReference type="Pfam" id="PF06941">
    <property type="entry name" value="NT5C"/>
    <property type="match status" value="1"/>
</dbReference>
<accession>A0A1I7NG29</accession>
<name>A0A1I7NG29_9BACT</name>
<organism evidence="3 4">
    <name type="scientific">Thermoflavifilum thermophilum</name>
    <dbReference type="NCBI Taxonomy" id="1393122"/>
    <lineage>
        <taxon>Bacteria</taxon>
        <taxon>Pseudomonadati</taxon>
        <taxon>Bacteroidota</taxon>
        <taxon>Chitinophagia</taxon>
        <taxon>Chitinophagales</taxon>
        <taxon>Chitinophagaceae</taxon>
        <taxon>Thermoflavifilum</taxon>
    </lineage>
</organism>
<dbReference type="AlphaFoldDB" id="A0A1I7NG29"/>
<dbReference type="SFLD" id="SFLDG01126">
    <property type="entry name" value="C1.2:_Nucleotidase_Like"/>
    <property type="match status" value="1"/>
</dbReference>
<dbReference type="InterPro" id="IPR010708">
    <property type="entry name" value="5'(3')-deoxyribonucleotidase"/>
</dbReference>
<keyword evidence="4" id="KW-1185">Reference proteome</keyword>
<dbReference type="STRING" id="1393122.SAMN05660895_1756"/>
<sequence>MKKLTLIVDMDEVMADPITKLRTWYARDFNKQYTDEEIAGKHLADVVPAGHASILYQYLNTPGFFRDLVVMQDAVEVMKCLNEKYDVYVVSAAMEFPNSLKDKYDWLQEHFPFLQWQQICLCGSKHIISADIMIDDHSRNFHAGIHRKILFTSHHNIYEPADERVNNWQEVARLLLK</sequence>
<dbReference type="SFLD" id="SFLDG01146">
    <property type="entry name" value="C1.2.2"/>
    <property type="match status" value="1"/>
</dbReference>
<dbReference type="RefSeq" id="WP_222842605.1">
    <property type="nucleotide sequence ID" value="NZ_FPCJ01000001.1"/>
</dbReference>
<dbReference type="InterPro" id="IPR023214">
    <property type="entry name" value="HAD_sf"/>
</dbReference>
<evidence type="ECO:0000313" key="4">
    <source>
        <dbReference type="Proteomes" id="UP000199537"/>
    </source>
</evidence>
<feature type="active site" description="Nucleophile" evidence="2">
    <location>
        <position position="9"/>
    </location>
</feature>
<dbReference type="GO" id="GO:0008253">
    <property type="term" value="F:5'-nucleotidase activity"/>
    <property type="evidence" value="ECO:0007669"/>
    <property type="project" value="InterPro"/>
</dbReference>
<dbReference type="PANTHER" id="PTHR16504">
    <property type="entry name" value="5'(3')-DEOXYRIBONUCLEOTIDASE"/>
    <property type="match status" value="1"/>
</dbReference>
<dbReference type="SFLD" id="SFLDS00003">
    <property type="entry name" value="Haloacid_Dehalogenase"/>
    <property type="match status" value="1"/>
</dbReference>
<dbReference type="SUPFAM" id="SSF56784">
    <property type="entry name" value="HAD-like"/>
    <property type="match status" value="1"/>
</dbReference>
<dbReference type="Gene3D" id="3.40.50.1000">
    <property type="entry name" value="HAD superfamily/HAD-like"/>
    <property type="match status" value="1"/>
</dbReference>
<dbReference type="Gene3D" id="1.10.40.40">
    <property type="entry name" value="Deoxyribonucleotidase, domain 2"/>
    <property type="match status" value="1"/>
</dbReference>
<evidence type="ECO:0000256" key="1">
    <source>
        <dbReference type="ARBA" id="ARBA00009589"/>
    </source>
</evidence>
<comment type="similarity">
    <text evidence="1">Belongs to the 5'(3')-deoxyribonucleotidase family.</text>
</comment>
<dbReference type="PANTHER" id="PTHR16504:SF4">
    <property type="entry name" value="5'(3')-DEOXYRIBONUCLEOTIDASE"/>
    <property type="match status" value="1"/>
</dbReference>
<evidence type="ECO:0000313" key="3">
    <source>
        <dbReference type="EMBL" id="SFV33598.1"/>
    </source>
</evidence>
<protein>
    <submittedName>
        <fullName evidence="3">5'(3')-deoxyribonucleotidase</fullName>
    </submittedName>
</protein>
<dbReference type="EMBL" id="FPCJ01000001">
    <property type="protein sequence ID" value="SFV33598.1"/>
    <property type="molecule type" value="Genomic_DNA"/>
</dbReference>
<dbReference type="InterPro" id="IPR036412">
    <property type="entry name" value="HAD-like_sf"/>
</dbReference>
<dbReference type="Proteomes" id="UP000199537">
    <property type="component" value="Unassembled WGS sequence"/>
</dbReference>